<proteinExistence type="predicted"/>
<dbReference type="EMBL" id="UHDT01000001">
    <property type="protein sequence ID" value="SUM56607.1"/>
    <property type="molecule type" value="Genomic_DNA"/>
</dbReference>
<evidence type="ECO:0000313" key="6">
    <source>
        <dbReference type="Proteomes" id="UP000254100"/>
    </source>
</evidence>
<dbReference type="RefSeq" id="WP_044360449.1">
    <property type="nucleotide sequence ID" value="NZ_JXWY01000038.1"/>
</dbReference>
<evidence type="ECO:0000313" key="5">
    <source>
        <dbReference type="EMBL" id="SUN02147.1"/>
    </source>
</evidence>
<dbReference type="EMBL" id="UHDT01000003">
    <property type="protein sequence ID" value="SUN02134.1"/>
    <property type="molecule type" value="Genomic_DNA"/>
</dbReference>
<reference evidence="5 6" key="1">
    <citation type="submission" date="2018-06" db="EMBL/GenBank/DDBJ databases">
        <authorList>
            <consortium name="Pathogen Informatics"/>
            <person name="Doyle S."/>
        </authorList>
    </citation>
    <scope>NUCLEOTIDE SEQUENCE [LARGE SCALE GENOMIC DNA]</scope>
    <source>
        <strain evidence="5 6">NCTC13832</strain>
    </source>
</reference>
<organism evidence="5 6">
    <name type="scientific">Staphylococcus microti</name>
    <dbReference type="NCBI Taxonomy" id="569857"/>
    <lineage>
        <taxon>Bacteria</taxon>
        <taxon>Bacillati</taxon>
        <taxon>Bacillota</taxon>
        <taxon>Bacilli</taxon>
        <taxon>Bacillales</taxon>
        <taxon>Staphylococcaceae</taxon>
        <taxon>Staphylococcus</taxon>
    </lineage>
</organism>
<dbReference type="EMBL" id="UHDT01000002">
    <property type="protein sequence ID" value="SUN02104.1"/>
    <property type="molecule type" value="Genomic_DNA"/>
</dbReference>
<dbReference type="EMBL" id="UHDT01000002">
    <property type="protein sequence ID" value="SUN02117.1"/>
    <property type="molecule type" value="Genomic_DNA"/>
</dbReference>
<protein>
    <submittedName>
        <fullName evidence="5">Pathogenicity island protein</fullName>
    </submittedName>
</protein>
<evidence type="ECO:0000313" key="4">
    <source>
        <dbReference type="EMBL" id="SUN02134.1"/>
    </source>
</evidence>
<evidence type="ECO:0000313" key="3">
    <source>
        <dbReference type="EMBL" id="SUN02117.1"/>
    </source>
</evidence>
<dbReference type="EMBL" id="UHDT01000003">
    <property type="protein sequence ID" value="SUN02147.1"/>
    <property type="molecule type" value="Genomic_DNA"/>
</dbReference>
<evidence type="ECO:0000313" key="2">
    <source>
        <dbReference type="EMBL" id="SUN02104.1"/>
    </source>
</evidence>
<sequence length="184" mass="22360">MKLKRRKKVLYYRHVDNKVSEHQLLTQFNPFFIERKIKACQQQINAMYDLNTSTTTCDEVRGVISVSYPIDKLAMYIIEEKEALWHYREQSDINIKLLNEVLITYTEHDKNKVIKYMRSYGEYKPCDVIERLQVDLHQKYIKERVARQNEQHRVVNIERRNRIKQYLEQESVEADNNRTIRLYS</sequence>
<name>A0A380I6B4_9STAP</name>
<evidence type="ECO:0000313" key="1">
    <source>
        <dbReference type="EMBL" id="SUM56607.1"/>
    </source>
</evidence>
<accession>A0A380I6B4</accession>
<dbReference type="OrthoDB" id="2404043at2"/>
<dbReference type="AlphaFoldDB" id="A0A380I6B4"/>
<gene>
    <name evidence="1" type="ORF">NCTC13832_00261</name>
    <name evidence="2" type="ORF">NCTC13832_02352</name>
    <name evidence="3" type="ORF">NCTC13832_02365</name>
    <name evidence="4" type="ORF">NCTC13832_02382</name>
    <name evidence="5" type="ORF">NCTC13832_02395</name>
</gene>
<dbReference type="Proteomes" id="UP000254100">
    <property type="component" value="Unassembled WGS sequence"/>
</dbReference>